<reference evidence="3 4" key="1">
    <citation type="submission" date="2018-09" db="EMBL/GenBank/DDBJ databases">
        <title>Hymenobacter medium sp. nov., isolated from R2A medium.</title>
        <authorList>
            <person name="Yingchao G."/>
        </authorList>
    </citation>
    <scope>NUCLEOTIDE SEQUENCE [LARGE SCALE GENOMIC DNA]</scope>
    <source>
        <strain evidence="4">sh-6</strain>
        <plasmid evidence="3 4">unnamed1</plasmid>
    </source>
</reference>
<dbReference type="PROSITE" id="PS00380">
    <property type="entry name" value="RHODANESE_1"/>
    <property type="match status" value="1"/>
</dbReference>
<dbReference type="SUPFAM" id="SSF52821">
    <property type="entry name" value="Rhodanese/Cell cycle control phosphatase"/>
    <property type="match status" value="1"/>
</dbReference>
<evidence type="ECO:0000313" key="3">
    <source>
        <dbReference type="EMBL" id="AYA39018.1"/>
    </source>
</evidence>
<proteinExistence type="predicted"/>
<dbReference type="InterPro" id="IPR050229">
    <property type="entry name" value="GlpE_sulfurtransferase"/>
</dbReference>
<dbReference type="Proteomes" id="UP000262802">
    <property type="component" value="Plasmid unnamed1"/>
</dbReference>
<dbReference type="SMART" id="SM00450">
    <property type="entry name" value="RHOD"/>
    <property type="match status" value="1"/>
</dbReference>
<gene>
    <name evidence="3" type="ORF">D3Y59_17690</name>
</gene>
<dbReference type="RefSeq" id="WP_119446544.1">
    <property type="nucleotide sequence ID" value="NZ_CP032318.1"/>
</dbReference>
<accession>A0A3B7R0P9</accession>
<feature type="domain" description="Rhodanese" evidence="2">
    <location>
        <begin position="37"/>
        <end position="124"/>
    </location>
</feature>
<dbReference type="PANTHER" id="PTHR43031">
    <property type="entry name" value="FAD-DEPENDENT OXIDOREDUCTASE"/>
    <property type="match status" value="1"/>
</dbReference>
<dbReference type="EMBL" id="CP032318">
    <property type="protein sequence ID" value="AYA39018.1"/>
    <property type="molecule type" value="Genomic_DNA"/>
</dbReference>
<keyword evidence="4" id="KW-1185">Reference proteome</keyword>
<dbReference type="OrthoDB" id="9808735at2"/>
<evidence type="ECO:0000259" key="2">
    <source>
        <dbReference type="PROSITE" id="PS50206"/>
    </source>
</evidence>
<name>A0A3B7R0P9_9BACT</name>
<organism evidence="3 4">
    <name type="scientific">Hymenobacter oligotrophus</name>
    <dbReference type="NCBI Taxonomy" id="2319843"/>
    <lineage>
        <taxon>Bacteria</taxon>
        <taxon>Pseudomonadati</taxon>
        <taxon>Bacteroidota</taxon>
        <taxon>Cytophagia</taxon>
        <taxon>Cytophagales</taxon>
        <taxon>Hymenobacteraceae</taxon>
        <taxon>Hymenobacter</taxon>
    </lineage>
</organism>
<dbReference type="GO" id="GO:0004792">
    <property type="term" value="F:thiosulfate-cyanide sulfurtransferase activity"/>
    <property type="evidence" value="ECO:0007669"/>
    <property type="project" value="InterPro"/>
</dbReference>
<dbReference type="PROSITE" id="PS50206">
    <property type="entry name" value="RHODANESE_3"/>
    <property type="match status" value="1"/>
</dbReference>
<feature type="signal peptide" evidence="1">
    <location>
        <begin position="1"/>
        <end position="19"/>
    </location>
</feature>
<dbReference type="CDD" id="cd00158">
    <property type="entry name" value="RHOD"/>
    <property type="match status" value="1"/>
</dbReference>
<evidence type="ECO:0000313" key="4">
    <source>
        <dbReference type="Proteomes" id="UP000262802"/>
    </source>
</evidence>
<protein>
    <submittedName>
        <fullName evidence="3">Rhodanese-like domain-containing protein</fullName>
    </submittedName>
</protein>
<keyword evidence="1" id="KW-0732">Signal</keyword>
<dbReference type="InterPro" id="IPR001307">
    <property type="entry name" value="Thiosulphate_STrfase_CS"/>
</dbReference>
<evidence type="ECO:0000256" key="1">
    <source>
        <dbReference type="SAM" id="SignalP"/>
    </source>
</evidence>
<dbReference type="InterPro" id="IPR001763">
    <property type="entry name" value="Rhodanese-like_dom"/>
</dbReference>
<dbReference type="Gene3D" id="3.40.250.10">
    <property type="entry name" value="Rhodanese-like domain"/>
    <property type="match status" value="1"/>
</dbReference>
<dbReference type="InterPro" id="IPR036873">
    <property type="entry name" value="Rhodanese-like_dom_sf"/>
</dbReference>
<dbReference type="KEGG" id="hyh:D3Y59_17690"/>
<geneLocation type="plasmid" evidence="3 4">
    <name>unnamed1</name>
</geneLocation>
<dbReference type="PANTHER" id="PTHR43031:SF18">
    <property type="entry name" value="RHODANESE-RELATED SULFURTRANSFERASES"/>
    <property type="match status" value="1"/>
</dbReference>
<dbReference type="AlphaFoldDB" id="A0A3B7R0P9"/>
<feature type="chain" id="PRO_5017758060" evidence="1">
    <location>
        <begin position="20"/>
        <end position="124"/>
    </location>
</feature>
<dbReference type="Pfam" id="PF00581">
    <property type="entry name" value="Rhodanese"/>
    <property type="match status" value="1"/>
</dbReference>
<keyword evidence="3" id="KW-0614">Plasmid</keyword>
<sequence length="124" mass="13257">MSSLTLLLSFFAMFGLFQGASPAYKNLTPAQFSAALRQPGAVLLDVRRPDEFAGGHLPGAVNIDVTAPDFAQRVAALDKTKPTYVYCRSGARSANAAGQLTKSGFEHVSNLLGGVMDWPEKLVR</sequence>